<keyword evidence="8" id="KW-1185">Reference proteome</keyword>
<dbReference type="PANTHER" id="PTHR20855:SF129">
    <property type="entry name" value="HEMOLYSIN-3 HOMOLOG"/>
    <property type="match status" value="1"/>
</dbReference>
<comment type="subcellular location">
    <subcellularLocation>
        <location evidence="1">Endomembrane system</location>
        <topology evidence="1">Multi-pass membrane protein</topology>
    </subcellularLocation>
</comment>
<feature type="transmembrane region" description="Helical" evidence="6">
    <location>
        <begin position="100"/>
        <end position="116"/>
    </location>
</feature>
<sequence>MYNKIKFNNTWRHTMSEKRKYTLGEEIFNSVSHGVGACLSVAGTAVMIVASVIHTDVWGIVSSCIYGASLIILYTMSTLYHSFTNKKAKAFFRIMDHNTIFLLIAGTYTPITLYYLQGAVGWILFGIVWGAAIFGIVMNSINLEKARIPSIFCYVAMGWVIIFAIKPLIASMPSISLVFLIIGGAFYTLGIIFYAIKKVKYFHSIWHLFTIAGSVFHYFAILLGFWNI</sequence>
<evidence type="ECO:0000256" key="5">
    <source>
        <dbReference type="ARBA" id="ARBA00023136"/>
    </source>
</evidence>
<organism evidence="7 8">
    <name type="scientific">Ruminococcus intestinalis</name>
    <dbReference type="NCBI Taxonomy" id="2763066"/>
    <lineage>
        <taxon>Bacteria</taxon>
        <taxon>Bacillati</taxon>
        <taxon>Bacillota</taxon>
        <taxon>Clostridia</taxon>
        <taxon>Eubacteriales</taxon>
        <taxon>Oscillospiraceae</taxon>
        <taxon>Ruminococcus</taxon>
    </lineage>
</organism>
<comment type="caution">
    <text evidence="7">The sequence shown here is derived from an EMBL/GenBank/DDBJ whole genome shotgun (WGS) entry which is preliminary data.</text>
</comment>
<keyword evidence="4 6" id="KW-1133">Transmembrane helix</keyword>
<evidence type="ECO:0000256" key="4">
    <source>
        <dbReference type="ARBA" id="ARBA00022989"/>
    </source>
</evidence>
<proteinExistence type="inferred from homology"/>
<dbReference type="NCBIfam" id="TIGR01065">
    <property type="entry name" value="hlyIII"/>
    <property type="match status" value="1"/>
</dbReference>
<feature type="transmembrane region" description="Helical" evidence="6">
    <location>
        <begin position="122"/>
        <end position="139"/>
    </location>
</feature>
<name>A0ABR7HM71_9FIRM</name>
<evidence type="ECO:0000256" key="2">
    <source>
        <dbReference type="ARBA" id="ARBA00008488"/>
    </source>
</evidence>
<evidence type="ECO:0000313" key="7">
    <source>
        <dbReference type="EMBL" id="MBC5728552.1"/>
    </source>
</evidence>
<feature type="transmembrane region" description="Helical" evidence="6">
    <location>
        <begin position="151"/>
        <end position="169"/>
    </location>
</feature>
<dbReference type="InterPro" id="IPR005744">
    <property type="entry name" value="Hy-lIII"/>
</dbReference>
<keyword evidence="5 6" id="KW-0472">Membrane</keyword>
<comment type="similarity">
    <text evidence="2">Belongs to the UPF0073 (Hly-III) family.</text>
</comment>
<dbReference type="InterPro" id="IPR004254">
    <property type="entry name" value="AdipoR/HlyIII-related"/>
</dbReference>
<dbReference type="PANTHER" id="PTHR20855">
    <property type="entry name" value="ADIPOR/PROGESTIN RECEPTOR-RELATED"/>
    <property type="match status" value="1"/>
</dbReference>
<dbReference type="EMBL" id="JACOPS010000004">
    <property type="protein sequence ID" value="MBC5728552.1"/>
    <property type="molecule type" value="Genomic_DNA"/>
</dbReference>
<reference evidence="7 8" key="1">
    <citation type="submission" date="2020-08" db="EMBL/GenBank/DDBJ databases">
        <title>Genome public.</title>
        <authorList>
            <person name="Liu C."/>
            <person name="Sun Q."/>
        </authorList>
    </citation>
    <scope>NUCLEOTIDE SEQUENCE [LARGE SCALE GENOMIC DNA]</scope>
    <source>
        <strain evidence="7 8">NSJ-71</strain>
    </source>
</reference>
<feature type="transmembrane region" description="Helical" evidence="6">
    <location>
        <begin position="208"/>
        <end position="226"/>
    </location>
</feature>
<evidence type="ECO:0000313" key="8">
    <source>
        <dbReference type="Proteomes" id="UP000636755"/>
    </source>
</evidence>
<dbReference type="Pfam" id="PF03006">
    <property type="entry name" value="HlyIII"/>
    <property type="match status" value="1"/>
</dbReference>
<feature type="transmembrane region" description="Helical" evidence="6">
    <location>
        <begin position="175"/>
        <end position="196"/>
    </location>
</feature>
<feature type="transmembrane region" description="Helical" evidence="6">
    <location>
        <begin position="59"/>
        <end position="80"/>
    </location>
</feature>
<evidence type="ECO:0000256" key="3">
    <source>
        <dbReference type="ARBA" id="ARBA00022692"/>
    </source>
</evidence>
<accession>A0ABR7HM71</accession>
<gene>
    <name evidence="7" type="ORF">H8R91_08510</name>
</gene>
<evidence type="ECO:0000256" key="1">
    <source>
        <dbReference type="ARBA" id="ARBA00004127"/>
    </source>
</evidence>
<feature type="transmembrane region" description="Helical" evidence="6">
    <location>
        <begin position="27"/>
        <end position="53"/>
    </location>
</feature>
<evidence type="ECO:0000256" key="6">
    <source>
        <dbReference type="SAM" id="Phobius"/>
    </source>
</evidence>
<keyword evidence="3 6" id="KW-0812">Transmembrane</keyword>
<protein>
    <submittedName>
        <fullName evidence="7">Hemolysin III family protein</fullName>
    </submittedName>
</protein>
<dbReference type="Proteomes" id="UP000636755">
    <property type="component" value="Unassembled WGS sequence"/>
</dbReference>